<evidence type="ECO:0000313" key="1">
    <source>
        <dbReference type="EMBL" id="CSC37591.1"/>
    </source>
</evidence>
<proteinExistence type="predicted"/>
<name>A0A655YCK7_VIBCL</name>
<sequence length="54" mass="5933">MSLGYAPRADKVPISRVRSLTDMVKVLKSATNTTIAITVPITPNNRSYKSLTRV</sequence>
<gene>
    <name evidence="1" type="ORF">ERS013200_01255</name>
</gene>
<protein>
    <submittedName>
        <fullName evidence="1">Uncharacterized protein</fullName>
    </submittedName>
</protein>
<dbReference type="Proteomes" id="UP000041770">
    <property type="component" value="Unassembled WGS sequence"/>
</dbReference>
<dbReference type="AlphaFoldDB" id="A0A655YCK7"/>
<reference evidence="1 2" key="1">
    <citation type="submission" date="2015-07" db="EMBL/GenBank/DDBJ databases">
        <authorList>
            <consortium name="Pathogen Informatics"/>
        </authorList>
    </citation>
    <scope>NUCLEOTIDE SEQUENCE [LARGE SCALE GENOMIC DNA]</scope>
    <source>
        <strain evidence="1 2">A316</strain>
    </source>
</reference>
<organism evidence="1 2">
    <name type="scientific">Vibrio cholerae</name>
    <dbReference type="NCBI Taxonomy" id="666"/>
    <lineage>
        <taxon>Bacteria</taxon>
        <taxon>Pseudomonadati</taxon>
        <taxon>Pseudomonadota</taxon>
        <taxon>Gammaproteobacteria</taxon>
        <taxon>Vibrionales</taxon>
        <taxon>Vibrionaceae</taxon>
        <taxon>Vibrio</taxon>
    </lineage>
</organism>
<accession>A0A655YCK7</accession>
<dbReference type="EMBL" id="CWQY01000006">
    <property type="protein sequence ID" value="CSC37591.1"/>
    <property type="molecule type" value="Genomic_DNA"/>
</dbReference>
<evidence type="ECO:0000313" key="2">
    <source>
        <dbReference type="Proteomes" id="UP000041770"/>
    </source>
</evidence>